<name>A0A941D0D0_9CAUL</name>
<feature type="signal peptide" evidence="1">
    <location>
        <begin position="1"/>
        <end position="19"/>
    </location>
</feature>
<accession>A0A941D0D0</accession>
<dbReference type="SUPFAM" id="SSF56524">
    <property type="entry name" value="Oxidoreductase molybdopterin-binding domain"/>
    <property type="match status" value="1"/>
</dbReference>
<proteinExistence type="predicted"/>
<dbReference type="Proteomes" id="UP000622580">
    <property type="component" value="Unassembled WGS sequence"/>
</dbReference>
<keyword evidence="1" id="KW-0732">Signal</keyword>
<dbReference type="InterPro" id="IPR036374">
    <property type="entry name" value="OxRdtase_Mopterin-bd_sf"/>
</dbReference>
<comment type="caution">
    <text evidence="2">The sequence shown here is derived from an EMBL/GenBank/DDBJ whole genome shotgun (WGS) entry which is preliminary data.</text>
</comment>
<feature type="chain" id="PRO_5037988983" evidence="1">
    <location>
        <begin position="20"/>
        <end position="169"/>
    </location>
</feature>
<protein>
    <submittedName>
        <fullName evidence="2">Molybdopterin-dependent oxidoreductase</fullName>
    </submittedName>
</protein>
<evidence type="ECO:0000313" key="3">
    <source>
        <dbReference type="Proteomes" id="UP000622580"/>
    </source>
</evidence>
<dbReference type="Gene3D" id="3.90.420.10">
    <property type="entry name" value="Oxidoreductase, molybdopterin-binding domain"/>
    <property type="match status" value="1"/>
</dbReference>
<organism evidence="2 3">
    <name type="scientific">Phenylobacterium glaciei</name>
    <dbReference type="NCBI Taxonomy" id="2803784"/>
    <lineage>
        <taxon>Bacteria</taxon>
        <taxon>Pseudomonadati</taxon>
        <taxon>Pseudomonadota</taxon>
        <taxon>Alphaproteobacteria</taxon>
        <taxon>Caulobacterales</taxon>
        <taxon>Caulobacteraceae</taxon>
        <taxon>Phenylobacterium</taxon>
    </lineage>
</organism>
<evidence type="ECO:0000313" key="2">
    <source>
        <dbReference type="EMBL" id="MBR7618999.1"/>
    </source>
</evidence>
<reference evidence="2" key="1">
    <citation type="submission" date="2021-04" db="EMBL/GenBank/DDBJ databases">
        <title>Draft genome assembly of strain Phenylobacterium sp. 20VBR1 using MiniION and Illumina platforms.</title>
        <authorList>
            <person name="Thomas F.A."/>
            <person name="Krishnan K.P."/>
            <person name="Sinha R.K."/>
        </authorList>
    </citation>
    <scope>NUCLEOTIDE SEQUENCE</scope>
    <source>
        <strain evidence="2">20VBR1</strain>
    </source>
</reference>
<sequence>MRALVLALALAVAPVAAFAQSLTVVATDGKTKVLTPADLADLPRAEVKVTLEGGAKTYEGPVLTYVLRAGGLPVGPKLHGDPLRAYVVMTGKDGFQAVYALAELDKDFHDDVVILADQVDGKPLPEKEAPWRLASGGDKKGWRSVFGLARIEARMAEAPAKPAEMDHHH</sequence>
<evidence type="ECO:0000256" key="1">
    <source>
        <dbReference type="SAM" id="SignalP"/>
    </source>
</evidence>
<dbReference type="AlphaFoldDB" id="A0A941D0D0"/>
<gene>
    <name evidence="2" type="ORF">JKL49_06315</name>
</gene>
<dbReference type="EMBL" id="JAGSGD010000001">
    <property type="protein sequence ID" value="MBR7618999.1"/>
    <property type="molecule type" value="Genomic_DNA"/>
</dbReference>
<dbReference type="RefSeq" id="WP_215339080.1">
    <property type="nucleotide sequence ID" value="NZ_JAGSGD010000001.1"/>
</dbReference>
<keyword evidence="3" id="KW-1185">Reference proteome</keyword>